<dbReference type="Proteomes" id="UP000035642">
    <property type="component" value="Unassembled WGS sequence"/>
</dbReference>
<dbReference type="InterPro" id="IPR017943">
    <property type="entry name" value="Bactericidal_perm-incr_a/b_dom"/>
</dbReference>
<dbReference type="SUPFAM" id="SSF55394">
    <property type="entry name" value="Bactericidal permeability-increasing protein, BPI"/>
    <property type="match status" value="2"/>
</dbReference>
<evidence type="ECO:0000313" key="2">
    <source>
        <dbReference type="Proteomes" id="UP000035642"/>
    </source>
</evidence>
<dbReference type="Gene3D" id="3.15.10.10">
    <property type="entry name" value="Bactericidal permeability-increasing protein, domain 1"/>
    <property type="match status" value="1"/>
</dbReference>
<dbReference type="InterPro" id="IPR001124">
    <property type="entry name" value="Lipid-bd_serum_glycop_C"/>
</dbReference>
<dbReference type="STRING" id="6313.A0A0K0DEJ3"/>
<dbReference type="GO" id="GO:0008289">
    <property type="term" value="F:lipid binding"/>
    <property type="evidence" value="ECO:0007669"/>
    <property type="project" value="InterPro"/>
</dbReference>
<dbReference type="PANTHER" id="PTHR10504:SF134">
    <property type="entry name" value="BPI2 DOMAIN-CONTAINING PROTEIN"/>
    <property type="match status" value="1"/>
</dbReference>
<sequence length="315" mass="36406">MPIRCFLFRFFSNIKIRISTGLVEYEGPRISIPPSQLCFPEGCVQIHSLRMVNFRQPSTVSFDPYPPNRFIIRVMDFDFLSQLEISRNSYEFCAGISVTAYMDIQKTSNDQPYFRMLSCQIDGGIVNAKVANMGLITDLVNMRFRDVMTSHSRAQLEKAICENIYRLTQTHFSSRLSIIPRQLPISELFKLFLSVSRASPKHSNRILRSKRATDDYYDDVEGNTPQKFLLSSSQERLRHIWIDLTLLDASATHNDFTVGMSGTVSNSRRNDVSPYRVPFPFRLPQSSQRRMVEVMISDYVINSVLYHAHRFVCLI</sequence>
<dbReference type="GO" id="GO:0005615">
    <property type="term" value="C:extracellular space"/>
    <property type="evidence" value="ECO:0007669"/>
    <property type="project" value="TreeGrafter"/>
</dbReference>
<dbReference type="AlphaFoldDB" id="A0A0K0DEJ3"/>
<organism evidence="2 3">
    <name type="scientific">Angiostrongylus cantonensis</name>
    <name type="common">Rat lungworm</name>
    <dbReference type="NCBI Taxonomy" id="6313"/>
    <lineage>
        <taxon>Eukaryota</taxon>
        <taxon>Metazoa</taxon>
        <taxon>Ecdysozoa</taxon>
        <taxon>Nematoda</taxon>
        <taxon>Chromadorea</taxon>
        <taxon>Rhabditida</taxon>
        <taxon>Rhabditina</taxon>
        <taxon>Rhabditomorpha</taxon>
        <taxon>Strongyloidea</taxon>
        <taxon>Metastrongylidae</taxon>
        <taxon>Angiostrongylus</taxon>
    </lineage>
</organism>
<dbReference type="Gene3D" id="3.15.20.10">
    <property type="entry name" value="Bactericidal permeability-increasing protein, domain 2"/>
    <property type="match status" value="1"/>
</dbReference>
<evidence type="ECO:0000313" key="3">
    <source>
        <dbReference type="WBParaSite" id="ACAC_0000928701-mRNA-1"/>
    </source>
</evidence>
<dbReference type="PANTHER" id="PTHR10504">
    <property type="entry name" value="BACTERICIDAL PERMEABILITY-INCREASING BPI PROTEIN-RELATED"/>
    <property type="match status" value="1"/>
</dbReference>
<accession>A0A0K0DEJ3</accession>
<dbReference type="InterPro" id="IPR032942">
    <property type="entry name" value="BPI/LBP/Plunc"/>
</dbReference>
<name>A0A0K0DEJ3_ANGCA</name>
<evidence type="ECO:0000259" key="1">
    <source>
        <dbReference type="Pfam" id="PF02886"/>
    </source>
</evidence>
<keyword evidence="2" id="KW-1185">Reference proteome</keyword>
<protein>
    <submittedName>
        <fullName evidence="3">BPI2 domain-containing protein</fullName>
    </submittedName>
</protein>
<dbReference type="Pfam" id="PF02886">
    <property type="entry name" value="LBP_BPI_CETP_C"/>
    <property type="match status" value="1"/>
</dbReference>
<feature type="domain" description="Lipid-binding serum glycoprotein C-terminal" evidence="1">
    <location>
        <begin position="269"/>
        <end position="310"/>
    </location>
</feature>
<reference evidence="3" key="2">
    <citation type="submission" date="2017-02" db="UniProtKB">
        <authorList>
            <consortium name="WormBaseParasite"/>
        </authorList>
    </citation>
    <scope>IDENTIFICATION</scope>
</reference>
<proteinExistence type="predicted"/>
<reference evidence="2" key="1">
    <citation type="submission" date="2012-09" db="EMBL/GenBank/DDBJ databases">
        <authorList>
            <person name="Martin A.A."/>
        </authorList>
    </citation>
    <scope>NUCLEOTIDE SEQUENCE</scope>
</reference>
<dbReference type="WBParaSite" id="ACAC_0000928701-mRNA-1">
    <property type="protein sequence ID" value="ACAC_0000928701-mRNA-1"/>
    <property type="gene ID" value="ACAC_0000928701"/>
</dbReference>